<proteinExistence type="predicted"/>
<name>A0A7N0UNP7_KALFE</name>
<organism evidence="1 2">
    <name type="scientific">Kalanchoe fedtschenkoi</name>
    <name type="common">Lavender scallops</name>
    <name type="synonym">South American air plant</name>
    <dbReference type="NCBI Taxonomy" id="63787"/>
    <lineage>
        <taxon>Eukaryota</taxon>
        <taxon>Viridiplantae</taxon>
        <taxon>Streptophyta</taxon>
        <taxon>Embryophyta</taxon>
        <taxon>Tracheophyta</taxon>
        <taxon>Spermatophyta</taxon>
        <taxon>Magnoliopsida</taxon>
        <taxon>eudicotyledons</taxon>
        <taxon>Gunneridae</taxon>
        <taxon>Pentapetalae</taxon>
        <taxon>Saxifragales</taxon>
        <taxon>Crassulaceae</taxon>
        <taxon>Kalanchoe</taxon>
    </lineage>
</organism>
<dbReference type="Gramene" id="Kaladp0076s0303.1.v1.1">
    <property type="protein sequence ID" value="Kaladp0076s0303.1.v1.1"/>
    <property type="gene ID" value="Kaladp0076s0303.v1.1"/>
</dbReference>
<sequence length="154" mass="17331">MHYQNKDYVKSLLVDLPPDTRLPDQLLYGDVNYYDSTITITHSHDDSPCVVCDIHDSSEKYLEQFDVRMSSQRGSNLQVTKWHGAEENQPPCTVSGSMLAGVVVFSAVPFTLVKAIANSPLGETLQRRMEQNKKVALKNSAKFKALAEKARKMR</sequence>
<dbReference type="Proteomes" id="UP000594263">
    <property type="component" value="Unplaced"/>
</dbReference>
<evidence type="ECO:0000313" key="1">
    <source>
        <dbReference type="EnsemblPlants" id="Kaladp0076s0303.1.v1.1"/>
    </source>
</evidence>
<evidence type="ECO:0000313" key="2">
    <source>
        <dbReference type="Proteomes" id="UP000594263"/>
    </source>
</evidence>
<protein>
    <submittedName>
        <fullName evidence="1">Uncharacterized protein</fullName>
    </submittedName>
</protein>
<reference evidence="1" key="1">
    <citation type="submission" date="2021-01" db="UniProtKB">
        <authorList>
            <consortium name="EnsemblPlants"/>
        </authorList>
    </citation>
    <scope>IDENTIFICATION</scope>
</reference>
<keyword evidence="2" id="KW-1185">Reference proteome</keyword>
<dbReference type="EnsemblPlants" id="Kaladp0076s0303.1.v1.1">
    <property type="protein sequence ID" value="Kaladp0076s0303.1.v1.1"/>
    <property type="gene ID" value="Kaladp0076s0303.v1.1"/>
</dbReference>
<accession>A0A7N0UNP7</accession>
<dbReference type="AlphaFoldDB" id="A0A7N0UNP7"/>